<sequence>MPQPQPHPVETHIQIVWAFVRLVMLKRVLHEVLPNTRVDFWRIMQGASLDYGLIEWCKVFGNYHDDTHWTKLVPSNRHDDFRKGLHAAVGRSADEWDAYHTEMKEYRDQLAAHHDLTATLDNFPSFDAALEAAYFYYADFLYPTWVADHPNTRYPADMKAFAVGYRDDLLKIGNVAAQATKQFES</sequence>
<keyword evidence="2" id="KW-1185">Reference proteome</keyword>
<reference evidence="1 2" key="1">
    <citation type="submission" date="2020-04" db="EMBL/GenBank/DDBJ databases">
        <authorList>
            <person name="De Canck E."/>
        </authorList>
    </citation>
    <scope>NUCLEOTIDE SEQUENCE [LARGE SCALE GENOMIC DNA]</scope>
    <source>
        <strain evidence="1 2">LMG 29739</strain>
    </source>
</reference>
<accession>A0A6J5DIM3</accession>
<evidence type="ECO:0000313" key="1">
    <source>
        <dbReference type="EMBL" id="CAB3753052.1"/>
    </source>
</evidence>
<gene>
    <name evidence="1" type="ORF">LMG29739_01653</name>
</gene>
<protein>
    <recommendedName>
        <fullName evidence="3">HEPN AbiU2-like domain-containing protein</fullName>
    </recommendedName>
</protein>
<name>A0A6J5DIM3_9BURK</name>
<dbReference type="Proteomes" id="UP000494329">
    <property type="component" value="Unassembled WGS sequence"/>
</dbReference>
<dbReference type="AlphaFoldDB" id="A0A6J5DIM3"/>
<dbReference type="EMBL" id="CADIKF010000009">
    <property type="protein sequence ID" value="CAB3753052.1"/>
    <property type="molecule type" value="Genomic_DNA"/>
</dbReference>
<evidence type="ECO:0008006" key="3">
    <source>
        <dbReference type="Google" id="ProtNLM"/>
    </source>
</evidence>
<proteinExistence type="predicted"/>
<evidence type="ECO:0000313" key="2">
    <source>
        <dbReference type="Proteomes" id="UP000494329"/>
    </source>
</evidence>
<organism evidence="1 2">
    <name type="scientific">Paraburkholderia solisilvae</name>
    <dbReference type="NCBI Taxonomy" id="624376"/>
    <lineage>
        <taxon>Bacteria</taxon>
        <taxon>Pseudomonadati</taxon>
        <taxon>Pseudomonadota</taxon>
        <taxon>Betaproteobacteria</taxon>
        <taxon>Burkholderiales</taxon>
        <taxon>Burkholderiaceae</taxon>
        <taxon>Paraburkholderia</taxon>
    </lineage>
</organism>